<dbReference type="Proteomes" id="UP000320513">
    <property type="component" value="Unassembled WGS sequence"/>
</dbReference>
<accession>A0A557Y1H9</accession>
<evidence type="ECO:0000313" key="3">
    <source>
        <dbReference type="Proteomes" id="UP000320513"/>
    </source>
</evidence>
<sequence length="70" mass="7740">MSPSGFRTRSDRKRGEAGRSGSRPSTESRIRRAVPKLRREGCGRRFAAVICSSLVQVDVTTPARVPAVRR</sequence>
<comment type="caution">
    <text evidence="2">The sequence shown here is derived from an EMBL/GenBank/DDBJ whole genome shotgun (WGS) entry which is preliminary data.</text>
</comment>
<name>A0A557Y1H9_9MYCO</name>
<feature type="region of interest" description="Disordered" evidence="1">
    <location>
        <begin position="1"/>
        <end position="35"/>
    </location>
</feature>
<evidence type="ECO:0000313" key="2">
    <source>
        <dbReference type="EMBL" id="TVS92455.1"/>
    </source>
</evidence>
<protein>
    <submittedName>
        <fullName evidence="2">Uncharacterized protein</fullName>
    </submittedName>
</protein>
<organism evidence="2 3">
    <name type="scientific">Mycobacterium helveticum</name>
    <dbReference type="NCBI Taxonomy" id="2592811"/>
    <lineage>
        <taxon>Bacteria</taxon>
        <taxon>Bacillati</taxon>
        <taxon>Actinomycetota</taxon>
        <taxon>Actinomycetes</taxon>
        <taxon>Mycobacteriales</taxon>
        <taxon>Mycobacteriaceae</taxon>
        <taxon>Mycobacterium</taxon>
    </lineage>
</organism>
<keyword evidence="3" id="KW-1185">Reference proteome</keyword>
<reference evidence="2 3" key="1">
    <citation type="submission" date="2019-07" db="EMBL/GenBank/DDBJ databases">
        <title>New Mycobacterium species.</title>
        <authorList>
            <person name="Tortoli E."/>
            <person name="Ghielmetti G."/>
            <person name="Friedel U."/>
            <person name="Trovato A."/>
        </authorList>
    </citation>
    <scope>NUCLEOTIDE SEQUENCE [LARGE SCALE GENOMIC DNA]</scope>
    <source>
        <strain evidence="2 3">16-83</strain>
    </source>
</reference>
<proteinExistence type="predicted"/>
<dbReference type="AlphaFoldDB" id="A0A557Y1H9"/>
<gene>
    <name evidence="2" type="ORF">FPZ47_00115</name>
</gene>
<dbReference type="EMBL" id="VMQU01000001">
    <property type="protein sequence ID" value="TVS92455.1"/>
    <property type="molecule type" value="Genomic_DNA"/>
</dbReference>
<evidence type="ECO:0000256" key="1">
    <source>
        <dbReference type="SAM" id="MobiDB-lite"/>
    </source>
</evidence>